<reference evidence="3" key="1">
    <citation type="submission" date="2024-01" db="EMBL/GenBank/DDBJ databases">
        <title>Synechococcus elongatus PCC 11802, a close yet different native of Synechococcus elongatus PCC 11801.</title>
        <authorList>
            <person name="Jaiswal D."/>
            <person name="Sengupta A."/>
            <person name="Sengupta S."/>
            <person name="Pakrasi H.B."/>
            <person name="Wangikar P."/>
        </authorList>
    </citation>
    <scope>NUCLEOTIDE SEQUENCE</scope>
    <source>
        <strain evidence="3">PCC 11802</strain>
    </source>
</reference>
<dbReference type="InterPro" id="IPR015947">
    <property type="entry name" value="PUA-like_sf"/>
</dbReference>
<dbReference type="PANTHER" id="PTHR14087:SF7">
    <property type="entry name" value="THYMOCYTE NUCLEAR PROTEIN 1"/>
    <property type="match status" value="1"/>
</dbReference>
<feature type="region of interest" description="Disordered" evidence="1">
    <location>
        <begin position="70"/>
        <end position="89"/>
    </location>
</feature>
<proteinExistence type="predicted"/>
<dbReference type="InterPro" id="IPR002740">
    <property type="entry name" value="EVE_domain"/>
</dbReference>
<name>A0AAT9K026_SYNEL</name>
<dbReference type="EMBL" id="CP034671">
    <property type="protein sequence ID" value="QFZ91757.2"/>
    <property type="molecule type" value="Genomic_DNA"/>
</dbReference>
<evidence type="ECO:0000259" key="2">
    <source>
        <dbReference type="Pfam" id="PF01878"/>
    </source>
</evidence>
<feature type="domain" description="EVE" evidence="2">
    <location>
        <begin position="2"/>
        <end position="147"/>
    </location>
</feature>
<dbReference type="SUPFAM" id="SSF88697">
    <property type="entry name" value="PUA domain-like"/>
    <property type="match status" value="1"/>
</dbReference>
<dbReference type="AlphaFoldDB" id="A0AAT9K026"/>
<sequence>MAFWLLKSEPDVYGIADLEREGETLWDGVRNYQARNFLRQMAVGDRAFFYHSNTKPPGIVGLMSVSATEQVDPSQFDPSSDYYDPRSRPDNPTWITVKLAFSDRFQPGLTLAELRTEFTAEDLLILRPGNRLSVTPVADGVAKRLLERLRSPAR</sequence>
<organism evidence="3">
    <name type="scientific">Synechococcus elongatus PCC 11802</name>
    <dbReference type="NCBI Taxonomy" id="2283154"/>
    <lineage>
        <taxon>Bacteria</taxon>
        <taxon>Bacillati</taxon>
        <taxon>Cyanobacteriota</taxon>
        <taxon>Cyanophyceae</taxon>
        <taxon>Synechococcales</taxon>
        <taxon>Synechococcaceae</taxon>
        <taxon>Synechococcus</taxon>
    </lineage>
</organism>
<dbReference type="InterPro" id="IPR047197">
    <property type="entry name" value="THYN1-like_EVE"/>
</dbReference>
<protein>
    <submittedName>
        <fullName evidence="3">EVE domain-containing protein</fullName>
    </submittedName>
</protein>
<accession>A0AAT9K026</accession>
<gene>
    <name evidence="3" type="ORF">EKO22_04575</name>
</gene>
<dbReference type="Pfam" id="PF01878">
    <property type="entry name" value="EVE"/>
    <property type="match status" value="1"/>
</dbReference>
<dbReference type="RefSeq" id="WP_208677898.1">
    <property type="nucleotide sequence ID" value="NZ_CP034671.2"/>
</dbReference>
<dbReference type="CDD" id="cd21133">
    <property type="entry name" value="EVE"/>
    <property type="match status" value="1"/>
</dbReference>
<dbReference type="PANTHER" id="PTHR14087">
    <property type="entry name" value="THYMOCYTE NUCLEAR PROTEIN 1"/>
    <property type="match status" value="1"/>
</dbReference>
<evidence type="ECO:0000313" key="3">
    <source>
        <dbReference type="EMBL" id="QFZ91757.2"/>
    </source>
</evidence>
<dbReference type="InterPro" id="IPR052181">
    <property type="entry name" value="5hmC_binding"/>
</dbReference>
<evidence type="ECO:0000256" key="1">
    <source>
        <dbReference type="SAM" id="MobiDB-lite"/>
    </source>
</evidence>
<dbReference type="Gene3D" id="3.10.590.10">
    <property type="entry name" value="ph1033 like domains"/>
    <property type="match status" value="1"/>
</dbReference>